<keyword evidence="1" id="KW-0812">Transmembrane</keyword>
<keyword evidence="1" id="KW-1133">Transmembrane helix</keyword>
<protein>
    <submittedName>
        <fullName evidence="2">Uncharacterized protein</fullName>
    </submittedName>
</protein>
<keyword evidence="3" id="KW-1185">Reference proteome</keyword>
<accession>A0ABR0F652</accession>
<comment type="caution">
    <text evidence="2">The sequence shown here is derived from an EMBL/GenBank/DDBJ whole genome shotgun (WGS) entry which is preliminary data.</text>
</comment>
<dbReference type="PANTHER" id="PTHR37919">
    <property type="entry name" value="PROTEIN CBG05606"/>
    <property type="match status" value="1"/>
</dbReference>
<evidence type="ECO:0000313" key="3">
    <source>
        <dbReference type="Proteomes" id="UP001322138"/>
    </source>
</evidence>
<keyword evidence="1" id="KW-0472">Membrane</keyword>
<dbReference type="EMBL" id="JAFFGZ010000009">
    <property type="protein sequence ID" value="KAK4638788.1"/>
    <property type="molecule type" value="Genomic_DNA"/>
</dbReference>
<reference evidence="2 3" key="1">
    <citation type="journal article" date="2023" name="bioRxiv">
        <title>High-quality genome assemblies of four members of thePodospora anserinaspecies complex.</title>
        <authorList>
            <person name="Ament-Velasquez S.L."/>
            <person name="Vogan A.A."/>
            <person name="Wallerman O."/>
            <person name="Hartmann F."/>
            <person name="Gautier V."/>
            <person name="Silar P."/>
            <person name="Giraud T."/>
            <person name="Johannesson H."/>
        </authorList>
    </citation>
    <scope>NUCLEOTIDE SEQUENCE [LARGE SCALE GENOMIC DNA]</scope>
    <source>
        <strain evidence="2 3">CBS 112042</strain>
    </source>
</reference>
<proteinExistence type="predicted"/>
<sequence>MGWHVHSLLLLFHLHPLIFILINIAVLVVNPQSPPRRYNSAYQQLQKMTFTHTPTQLTLLWLAFSLPAVTWDFFYVIFRPHTMPGGSIHSPFWVPYALYGEVDGNYGWKQWHAGSGFPAAQSWMNAIETAMYLVYAWIWWTSKDQVTGEIRGKRAAAAVLTGFAAGVMTESKTVLYWLNEICSGYENIGQNDLFRLIVLWVVPNGLWLVFPATQFIYGFGKEIIDGLAGSETEDGPTYSEVVKNGSEKKEL</sequence>
<evidence type="ECO:0000256" key="1">
    <source>
        <dbReference type="SAM" id="Phobius"/>
    </source>
</evidence>
<dbReference type="Proteomes" id="UP001322138">
    <property type="component" value="Unassembled WGS sequence"/>
</dbReference>
<dbReference type="PANTHER" id="PTHR37919:SF2">
    <property type="entry name" value="EXPERA DOMAIN-CONTAINING PROTEIN"/>
    <property type="match status" value="1"/>
</dbReference>
<gene>
    <name evidence="2" type="ORF">QC761_704490</name>
</gene>
<feature type="transmembrane region" description="Helical" evidence="1">
    <location>
        <begin position="58"/>
        <end position="78"/>
    </location>
</feature>
<organism evidence="2 3">
    <name type="scientific">Podospora bellae-mahoneyi</name>
    <dbReference type="NCBI Taxonomy" id="2093777"/>
    <lineage>
        <taxon>Eukaryota</taxon>
        <taxon>Fungi</taxon>
        <taxon>Dikarya</taxon>
        <taxon>Ascomycota</taxon>
        <taxon>Pezizomycotina</taxon>
        <taxon>Sordariomycetes</taxon>
        <taxon>Sordariomycetidae</taxon>
        <taxon>Sordariales</taxon>
        <taxon>Podosporaceae</taxon>
        <taxon>Podospora</taxon>
    </lineage>
</organism>
<name>A0ABR0F652_9PEZI</name>
<evidence type="ECO:0000313" key="2">
    <source>
        <dbReference type="EMBL" id="KAK4638788.1"/>
    </source>
</evidence>
<feature type="transmembrane region" description="Helical" evidence="1">
    <location>
        <begin position="7"/>
        <end position="29"/>
    </location>
</feature>
<dbReference type="GeneID" id="87901507"/>
<dbReference type="RefSeq" id="XP_062727764.1">
    <property type="nucleotide sequence ID" value="XM_062882025.1"/>
</dbReference>